<comment type="caution">
    <text evidence="2">The sequence shown here is derived from an EMBL/GenBank/DDBJ whole genome shotgun (WGS) entry which is preliminary data.</text>
</comment>
<sequence length="149" mass="16795">MDNTDLHNPETLPLLQSPAGSSSNIPDPETDEYEHHYTSLKDLILRSSSFSIFPRHSSINPDDFDSSRILIRNRLVKSAASAYLQSTAVLINRDQGWFLNLWGKLKNNVGTSYSCCNVYIREPLKACFQPIYQFFACTLGGAWGRIFGC</sequence>
<dbReference type="PANTHER" id="PTHR34569">
    <property type="entry name" value="EXPRESSED PROTEIN"/>
    <property type="match status" value="1"/>
</dbReference>
<gene>
    <name evidence="2" type="ORF">V6N12_008884</name>
</gene>
<organism evidence="2 3">
    <name type="scientific">Hibiscus sabdariffa</name>
    <name type="common">roselle</name>
    <dbReference type="NCBI Taxonomy" id="183260"/>
    <lineage>
        <taxon>Eukaryota</taxon>
        <taxon>Viridiplantae</taxon>
        <taxon>Streptophyta</taxon>
        <taxon>Embryophyta</taxon>
        <taxon>Tracheophyta</taxon>
        <taxon>Spermatophyta</taxon>
        <taxon>Magnoliopsida</taxon>
        <taxon>eudicotyledons</taxon>
        <taxon>Gunneridae</taxon>
        <taxon>Pentapetalae</taxon>
        <taxon>rosids</taxon>
        <taxon>malvids</taxon>
        <taxon>Malvales</taxon>
        <taxon>Malvaceae</taxon>
        <taxon>Malvoideae</taxon>
        <taxon>Hibiscus</taxon>
    </lineage>
</organism>
<reference evidence="2 3" key="1">
    <citation type="journal article" date="2024" name="G3 (Bethesda)">
        <title>Genome assembly of Hibiscus sabdariffa L. provides insights into metabolisms of medicinal natural products.</title>
        <authorList>
            <person name="Kim T."/>
        </authorList>
    </citation>
    <scope>NUCLEOTIDE SEQUENCE [LARGE SCALE GENOMIC DNA]</scope>
    <source>
        <strain evidence="2">TK-2024</strain>
        <tissue evidence="2">Old leaves</tissue>
    </source>
</reference>
<accession>A0ABR2C4S0</accession>
<evidence type="ECO:0000313" key="3">
    <source>
        <dbReference type="Proteomes" id="UP001472677"/>
    </source>
</evidence>
<name>A0ABR2C4S0_9ROSI</name>
<evidence type="ECO:0000256" key="1">
    <source>
        <dbReference type="SAM" id="MobiDB-lite"/>
    </source>
</evidence>
<dbReference type="EMBL" id="JBBPBM010000067">
    <property type="protein sequence ID" value="KAK8514168.1"/>
    <property type="molecule type" value="Genomic_DNA"/>
</dbReference>
<feature type="region of interest" description="Disordered" evidence="1">
    <location>
        <begin position="1"/>
        <end position="31"/>
    </location>
</feature>
<dbReference type="Proteomes" id="UP001472677">
    <property type="component" value="Unassembled WGS sequence"/>
</dbReference>
<protein>
    <submittedName>
        <fullName evidence="2">Uncharacterized protein</fullName>
    </submittedName>
</protein>
<dbReference type="PANTHER" id="PTHR34569:SF17">
    <property type="entry name" value="UBIQUITIN-PROTEIN LIGASE ARKADIA-A, PUTATIVE-RELATED"/>
    <property type="match status" value="1"/>
</dbReference>
<keyword evidence="3" id="KW-1185">Reference proteome</keyword>
<proteinExistence type="predicted"/>
<evidence type="ECO:0000313" key="2">
    <source>
        <dbReference type="EMBL" id="KAK8514168.1"/>
    </source>
</evidence>